<dbReference type="Gene3D" id="4.10.240.10">
    <property type="entry name" value="Zn(2)-C6 fungal-type DNA-binding domain"/>
    <property type="match status" value="1"/>
</dbReference>
<dbReference type="SUPFAM" id="SSF57701">
    <property type="entry name" value="Zn2/Cys6 DNA-binding domain"/>
    <property type="match status" value="1"/>
</dbReference>
<dbReference type="OrthoDB" id="5386330at2759"/>
<dbReference type="InterPro" id="IPR021858">
    <property type="entry name" value="Fun_TF"/>
</dbReference>
<name>A0A9W4UER8_9PLEO</name>
<dbReference type="Pfam" id="PF00172">
    <property type="entry name" value="Zn_clus"/>
    <property type="match status" value="1"/>
</dbReference>
<dbReference type="InterPro" id="IPR036864">
    <property type="entry name" value="Zn2-C6_fun-type_DNA-bd_sf"/>
</dbReference>
<feature type="domain" description="Zn(2)-C6 fungal-type" evidence="3">
    <location>
        <begin position="29"/>
        <end position="57"/>
    </location>
</feature>
<comment type="caution">
    <text evidence="4">The sequence shown here is derived from an EMBL/GenBank/DDBJ whole genome shotgun (WGS) entry which is preliminary data.</text>
</comment>
<dbReference type="InterPro" id="IPR053178">
    <property type="entry name" value="Osmoadaptation_assoc"/>
</dbReference>
<dbReference type="EMBL" id="CAOQHR010000004">
    <property type="protein sequence ID" value="CAI6333989.1"/>
    <property type="molecule type" value="Genomic_DNA"/>
</dbReference>
<keyword evidence="5" id="KW-1185">Reference proteome</keyword>
<dbReference type="AlphaFoldDB" id="A0A9W4UER8"/>
<keyword evidence="1" id="KW-0539">Nucleus</keyword>
<feature type="compositionally biased region" description="Polar residues" evidence="2">
    <location>
        <begin position="1"/>
        <end position="20"/>
    </location>
</feature>
<dbReference type="CDD" id="cd00067">
    <property type="entry name" value="GAL4"/>
    <property type="match status" value="1"/>
</dbReference>
<accession>A0A9W4UER8</accession>
<dbReference type="GO" id="GO:0000981">
    <property type="term" value="F:DNA-binding transcription factor activity, RNA polymerase II-specific"/>
    <property type="evidence" value="ECO:0007669"/>
    <property type="project" value="InterPro"/>
</dbReference>
<dbReference type="GO" id="GO:0008270">
    <property type="term" value="F:zinc ion binding"/>
    <property type="evidence" value="ECO:0007669"/>
    <property type="project" value="InterPro"/>
</dbReference>
<gene>
    <name evidence="4" type="ORF">PDIGIT_LOCUS7041</name>
</gene>
<proteinExistence type="predicted"/>
<dbReference type="PANTHER" id="PTHR38111:SF2">
    <property type="entry name" value="FINGER DOMAIN PROTEIN, PUTATIVE (AFU_ORTHOLOGUE AFUA_1G01560)-RELATED"/>
    <property type="match status" value="1"/>
</dbReference>
<sequence length="668" mass="74983">MASSSSTHSKTQMQASSTPKDGSELADVQCYTCRKRHIRCDRTLPTCRKCDKKGVPCLGYQKPLRWADGVAVRGKLKGKSKPVVDADVIEMVNKNVQQQADSTYEKAAQFGVPLAEQPETQNAPADSQWMQLMGYYNHTLCAERVTIGQTTTLDRHLAPLSVDTASRLPRIIVDCILAISAVHMSLQNPGNKALERLALEKKVGAYQSHNKTMVTPRDQTDIRPDVAICVGSLIFAMDLLENGVDRWVVHAMGSLHIISSYGGIENLCFYYPHLQVLVYHLAHFETMWAALSHIPMTKVKHTTRAALEGLCHSPLVKRKTSNLCPTVLTLAMWDMGVCAQNLLSNDGPGLAEMYRRDKVLREVLEYQPTNTGFDSQNPEFMNRIPFFWENFNASWKAAITVLIIRYLYLGRPNLSPQVLSSSSSAMNQSRRSFTSQPDLNPYNQGTEEMEFSDSGDEFGINEEHADYLFPGPHHEDPFSRSASPTPSYMESPNEQLWNSRYKIHEEAFSSLFTSLMFLHDNTEPAYARYVLLPVFILGLVSRPGSKERALCLSYYARFESSVNNPPTNIGGGEKLGLDIPWEALDAYSEVISRGVTDIFLPEADTLVNSAPEWNWWDMLLSLDMNLTWPISAGTSRLECGSDYWAFKILSSVLTEECFSSWMQPTHPS</sequence>
<dbReference type="SMART" id="SM00066">
    <property type="entry name" value="GAL4"/>
    <property type="match status" value="1"/>
</dbReference>
<dbReference type="PANTHER" id="PTHR38111">
    <property type="entry name" value="ZN(2)-C6 FUNGAL-TYPE DOMAIN-CONTAINING PROTEIN-RELATED"/>
    <property type="match status" value="1"/>
</dbReference>
<reference evidence="4" key="1">
    <citation type="submission" date="2023-01" db="EMBL/GenBank/DDBJ databases">
        <authorList>
            <person name="Van Ghelder C."/>
            <person name="Rancurel C."/>
        </authorList>
    </citation>
    <scope>NUCLEOTIDE SEQUENCE</scope>
    <source>
        <strain evidence="4">CNCM I-4278</strain>
    </source>
</reference>
<feature type="region of interest" description="Disordered" evidence="2">
    <location>
        <begin position="1"/>
        <end position="23"/>
    </location>
</feature>
<dbReference type="InterPro" id="IPR001138">
    <property type="entry name" value="Zn2Cys6_DnaBD"/>
</dbReference>
<protein>
    <recommendedName>
        <fullName evidence="3">Zn(2)-C6 fungal-type domain-containing protein</fullName>
    </recommendedName>
</protein>
<dbReference type="Pfam" id="PF11951">
    <property type="entry name" value="Fungal_trans_2"/>
    <property type="match status" value="1"/>
</dbReference>
<evidence type="ECO:0000256" key="2">
    <source>
        <dbReference type="SAM" id="MobiDB-lite"/>
    </source>
</evidence>
<evidence type="ECO:0000256" key="1">
    <source>
        <dbReference type="ARBA" id="ARBA00023242"/>
    </source>
</evidence>
<dbReference type="Proteomes" id="UP001152607">
    <property type="component" value="Unassembled WGS sequence"/>
</dbReference>
<evidence type="ECO:0000313" key="5">
    <source>
        <dbReference type="Proteomes" id="UP001152607"/>
    </source>
</evidence>
<evidence type="ECO:0000259" key="3">
    <source>
        <dbReference type="PROSITE" id="PS50048"/>
    </source>
</evidence>
<organism evidence="4 5">
    <name type="scientific">Periconia digitata</name>
    <dbReference type="NCBI Taxonomy" id="1303443"/>
    <lineage>
        <taxon>Eukaryota</taxon>
        <taxon>Fungi</taxon>
        <taxon>Dikarya</taxon>
        <taxon>Ascomycota</taxon>
        <taxon>Pezizomycotina</taxon>
        <taxon>Dothideomycetes</taxon>
        <taxon>Pleosporomycetidae</taxon>
        <taxon>Pleosporales</taxon>
        <taxon>Massarineae</taxon>
        <taxon>Periconiaceae</taxon>
        <taxon>Periconia</taxon>
    </lineage>
</organism>
<dbReference type="PROSITE" id="PS50048">
    <property type="entry name" value="ZN2_CY6_FUNGAL_2"/>
    <property type="match status" value="1"/>
</dbReference>
<evidence type="ECO:0000313" key="4">
    <source>
        <dbReference type="EMBL" id="CAI6333989.1"/>
    </source>
</evidence>